<reference evidence="1 2" key="1">
    <citation type="submission" date="2016-10" db="EMBL/GenBank/DDBJ databases">
        <authorList>
            <person name="de Groot N.N."/>
        </authorList>
    </citation>
    <scope>NUCLEOTIDE SEQUENCE [LARGE SCALE GENOMIC DNA]</scope>
    <source>
        <strain evidence="1 2">DSM 28129</strain>
    </source>
</reference>
<proteinExistence type="predicted"/>
<evidence type="ECO:0000313" key="2">
    <source>
        <dbReference type="Proteomes" id="UP000198972"/>
    </source>
</evidence>
<dbReference type="Proteomes" id="UP000198972">
    <property type="component" value="Unassembled WGS sequence"/>
</dbReference>
<gene>
    <name evidence="1" type="ORF">SAMN04488542_11552</name>
</gene>
<keyword evidence="2" id="KW-1185">Reference proteome</keyword>
<protein>
    <submittedName>
        <fullName evidence="1">Uncharacterized protein</fullName>
    </submittedName>
</protein>
<organism evidence="1 2">
    <name type="scientific">Fontibacillus panacisegetis</name>
    <dbReference type="NCBI Taxonomy" id="670482"/>
    <lineage>
        <taxon>Bacteria</taxon>
        <taxon>Bacillati</taxon>
        <taxon>Bacillota</taxon>
        <taxon>Bacilli</taxon>
        <taxon>Bacillales</taxon>
        <taxon>Paenibacillaceae</taxon>
        <taxon>Fontibacillus</taxon>
    </lineage>
</organism>
<dbReference type="AlphaFoldDB" id="A0A1G7N7N1"/>
<name>A0A1G7N7N1_9BACL</name>
<evidence type="ECO:0000313" key="1">
    <source>
        <dbReference type="EMBL" id="SDF70075.1"/>
    </source>
</evidence>
<accession>A0A1G7N7N1</accession>
<dbReference type="EMBL" id="FNBG01000015">
    <property type="protein sequence ID" value="SDF70075.1"/>
    <property type="molecule type" value="Genomic_DNA"/>
</dbReference>
<sequence length="116" mass="13403">MLEKIITKLIIADVDIFYKDQDIVVRFYDGSREPKEEEIVNLVVVDPGFGYLYLKFKGDAALLSGYLNEIIFSSDEMVDAAIQYIEDLAPQSKNLYMPYHISRVRETSCVEYNGEY</sequence>